<keyword evidence="2" id="KW-0134">Cell wall</keyword>
<organism evidence="9 10">
    <name type="scientific">Sporosarcina newyorkensis</name>
    <dbReference type="NCBI Taxonomy" id="759851"/>
    <lineage>
        <taxon>Bacteria</taxon>
        <taxon>Bacillati</taxon>
        <taxon>Bacillota</taxon>
        <taxon>Bacilli</taxon>
        <taxon>Bacillales</taxon>
        <taxon>Caryophanaceae</taxon>
        <taxon>Sporosarcina</taxon>
    </lineage>
</organism>
<sequence length="405" mass="46614">MRRIIYIALLTSIISALLPFHFGESVVTADEPTKFKNGVYQVELNFLALEAVELGELFSKHATLIIHEGRYALSVPIRFEGGIINSITAKQQETTINSLLDRSENLVQFDMKDVKQKIVLEGTVKLSADEKPRVFSQEMVINFDSFLEREEPSISDSQQSRDLINYTLLKDGKEELSVMQTYVNPVMKIIEKDDSFYAQMEIIQSSWIKVLTVERQGKMVEPKVISQSDNTRIIEFEVEDFRKKIRLWAEVEIPQLMYSSSYFTQLQFDEKQAMIFETKVDIPELVTSNETKIPLVRRPVQSPESTRPSRKEKQSSPTVATPKEVPVEEQLLFDRTLDELKKDEKLPVRQVAEEEVKGDQIAYKPDEQVIPFNLLKVGLLFFVCILSGILLIRRIKNGKKEMVNE</sequence>
<gene>
    <name evidence="9" type="ORF">SAMN04244570_0215</name>
</gene>
<dbReference type="InterPro" id="IPR050436">
    <property type="entry name" value="IsdA"/>
</dbReference>
<dbReference type="PROSITE" id="PS50978">
    <property type="entry name" value="NEAT"/>
    <property type="match status" value="1"/>
</dbReference>
<proteinExistence type="predicted"/>
<evidence type="ECO:0000259" key="8">
    <source>
        <dbReference type="PROSITE" id="PS50978"/>
    </source>
</evidence>
<evidence type="ECO:0000256" key="1">
    <source>
        <dbReference type="ARBA" id="ARBA00004168"/>
    </source>
</evidence>
<keyword evidence="4" id="KW-0732">Signal</keyword>
<dbReference type="RefSeq" id="WP_139366042.1">
    <property type="nucleotide sequence ID" value="NZ_FUYJ01000011.1"/>
</dbReference>
<keyword evidence="7" id="KW-1133">Transmembrane helix</keyword>
<dbReference type="Proteomes" id="UP000190042">
    <property type="component" value="Unassembled WGS sequence"/>
</dbReference>
<reference evidence="10" key="1">
    <citation type="submission" date="2017-02" db="EMBL/GenBank/DDBJ databases">
        <authorList>
            <person name="Varghese N."/>
            <person name="Submissions S."/>
        </authorList>
    </citation>
    <scope>NUCLEOTIDE SEQUENCE [LARGE SCALE GENOMIC DNA]</scope>
    <source>
        <strain evidence="10">DSM 23966</strain>
    </source>
</reference>
<protein>
    <submittedName>
        <fullName evidence="9">Iron Transport-associated domain-containing protein</fullName>
    </submittedName>
</protein>
<dbReference type="InterPro" id="IPR037250">
    <property type="entry name" value="NEAT_dom_sf"/>
</dbReference>
<dbReference type="InterPro" id="IPR006635">
    <property type="entry name" value="NEAT_dom"/>
</dbReference>
<dbReference type="Pfam" id="PF05031">
    <property type="entry name" value="NEAT"/>
    <property type="match status" value="1"/>
</dbReference>
<keyword evidence="7" id="KW-0812">Transmembrane</keyword>
<feature type="domain" description="NEAT" evidence="8">
    <location>
        <begin position="157"/>
        <end position="276"/>
    </location>
</feature>
<dbReference type="EMBL" id="FUYJ01000011">
    <property type="protein sequence ID" value="SKB06675.1"/>
    <property type="molecule type" value="Genomic_DNA"/>
</dbReference>
<keyword evidence="10" id="KW-1185">Reference proteome</keyword>
<evidence type="ECO:0000313" key="9">
    <source>
        <dbReference type="EMBL" id="SKB06675.1"/>
    </source>
</evidence>
<feature type="region of interest" description="Disordered" evidence="6">
    <location>
        <begin position="296"/>
        <end position="323"/>
    </location>
</feature>
<dbReference type="Gene3D" id="2.60.40.1850">
    <property type="match status" value="1"/>
</dbReference>
<keyword evidence="5" id="KW-0572">Peptidoglycan-anchor</keyword>
<accession>A0A1T4YZJ2</accession>
<keyword evidence="3" id="KW-0964">Secreted</keyword>
<evidence type="ECO:0000256" key="3">
    <source>
        <dbReference type="ARBA" id="ARBA00022525"/>
    </source>
</evidence>
<evidence type="ECO:0000313" key="10">
    <source>
        <dbReference type="Proteomes" id="UP000190042"/>
    </source>
</evidence>
<name>A0A1T4YZJ2_9BACL</name>
<evidence type="ECO:0000256" key="6">
    <source>
        <dbReference type="SAM" id="MobiDB-lite"/>
    </source>
</evidence>
<dbReference type="CDD" id="cd06920">
    <property type="entry name" value="NEAT"/>
    <property type="match status" value="1"/>
</dbReference>
<feature type="transmembrane region" description="Helical" evidence="7">
    <location>
        <begin position="374"/>
        <end position="392"/>
    </location>
</feature>
<evidence type="ECO:0000256" key="7">
    <source>
        <dbReference type="SAM" id="Phobius"/>
    </source>
</evidence>
<keyword evidence="7" id="KW-0472">Membrane</keyword>
<dbReference type="PANTHER" id="PTHR37824">
    <property type="entry name" value="IRON-REGULATED SURFACE DETERMINANT PROTEIN C"/>
    <property type="match status" value="1"/>
</dbReference>
<evidence type="ECO:0000256" key="5">
    <source>
        <dbReference type="ARBA" id="ARBA00023088"/>
    </source>
</evidence>
<evidence type="ECO:0000256" key="2">
    <source>
        <dbReference type="ARBA" id="ARBA00022512"/>
    </source>
</evidence>
<dbReference type="AlphaFoldDB" id="A0A1T4YZJ2"/>
<dbReference type="SMART" id="SM00725">
    <property type="entry name" value="NEAT"/>
    <property type="match status" value="1"/>
</dbReference>
<comment type="subcellular location">
    <subcellularLocation>
        <location evidence="1">Secreted</location>
        <location evidence="1">Cell wall</location>
        <topology evidence="1">Peptidoglycan-anchor</topology>
    </subcellularLocation>
</comment>
<evidence type="ECO:0000256" key="4">
    <source>
        <dbReference type="ARBA" id="ARBA00022729"/>
    </source>
</evidence>
<dbReference type="SUPFAM" id="SSF158911">
    <property type="entry name" value="NEAT domain-like"/>
    <property type="match status" value="1"/>
</dbReference>
<dbReference type="PANTHER" id="PTHR37824:SF1">
    <property type="entry name" value="IRON-REGULATED SURFACE DETERMINANT PROTEIN C"/>
    <property type="match status" value="1"/>
</dbReference>